<accession>A0AA37F941</accession>
<dbReference type="SUPFAM" id="SSF53927">
    <property type="entry name" value="Cytidine deaminase-like"/>
    <property type="match status" value="1"/>
</dbReference>
<dbReference type="InterPro" id="IPR016193">
    <property type="entry name" value="Cytidine_deaminase-like"/>
</dbReference>
<dbReference type="HAMAP" id="MF_00187">
    <property type="entry name" value="FdhD"/>
    <property type="match status" value="1"/>
</dbReference>
<reference evidence="4" key="1">
    <citation type="journal article" date="2014" name="Int. J. Syst. Evol. Microbiol.">
        <title>Complete genome sequence of Corynebacterium casei LMG S-19264T (=DSM 44701T), isolated from a smear-ripened cheese.</title>
        <authorList>
            <consortium name="US DOE Joint Genome Institute (JGI-PGF)"/>
            <person name="Walter F."/>
            <person name="Albersmeier A."/>
            <person name="Kalinowski J."/>
            <person name="Ruckert C."/>
        </authorList>
    </citation>
    <scope>NUCLEOTIDE SEQUENCE</scope>
    <source>
        <strain evidence="4">JCM 13583</strain>
    </source>
</reference>
<reference evidence="4" key="2">
    <citation type="submission" date="2022-09" db="EMBL/GenBank/DDBJ databases">
        <authorList>
            <person name="Sun Q."/>
            <person name="Ohkuma M."/>
        </authorList>
    </citation>
    <scope>NUCLEOTIDE SEQUENCE</scope>
    <source>
        <strain evidence="4">JCM 13583</strain>
    </source>
</reference>
<keyword evidence="1 3" id="KW-0963">Cytoplasm</keyword>
<dbReference type="InterPro" id="IPR003786">
    <property type="entry name" value="FdhD"/>
</dbReference>
<gene>
    <name evidence="3 4" type="primary">fdhD</name>
    <name evidence="4" type="ORF">GCM10007108_06300</name>
</gene>
<dbReference type="Proteomes" id="UP000632195">
    <property type="component" value="Unassembled WGS sequence"/>
</dbReference>
<name>A0AA37F941_9ARCH</name>
<evidence type="ECO:0000313" key="5">
    <source>
        <dbReference type="Proteomes" id="UP000632195"/>
    </source>
</evidence>
<dbReference type="PIRSF" id="PIRSF015626">
    <property type="entry name" value="FdhD"/>
    <property type="match status" value="1"/>
</dbReference>
<dbReference type="PANTHER" id="PTHR30592:SF1">
    <property type="entry name" value="SULFUR CARRIER PROTEIN FDHD"/>
    <property type="match status" value="1"/>
</dbReference>
<dbReference type="RefSeq" id="WP_188680234.1">
    <property type="nucleotide sequence ID" value="NZ_BMNY01000001.1"/>
</dbReference>
<dbReference type="GO" id="GO:0016783">
    <property type="term" value="F:sulfurtransferase activity"/>
    <property type="evidence" value="ECO:0007669"/>
    <property type="project" value="InterPro"/>
</dbReference>
<dbReference type="PANTHER" id="PTHR30592">
    <property type="entry name" value="FORMATE DEHYDROGENASE"/>
    <property type="match status" value="1"/>
</dbReference>
<dbReference type="AlphaFoldDB" id="A0AA37F941"/>
<dbReference type="GO" id="GO:0005737">
    <property type="term" value="C:cytoplasm"/>
    <property type="evidence" value="ECO:0007669"/>
    <property type="project" value="UniProtKB-SubCell"/>
</dbReference>
<feature type="active site" description="Cysteine persulfide intermediate" evidence="3">
    <location>
        <position position="118"/>
    </location>
</feature>
<evidence type="ECO:0000256" key="2">
    <source>
        <dbReference type="ARBA" id="ARBA00023150"/>
    </source>
</evidence>
<dbReference type="Pfam" id="PF02634">
    <property type="entry name" value="FdhD-NarQ"/>
    <property type="match status" value="1"/>
</dbReference>
<dbReference type="Gene3D" id="3.10.20.10">
    <property type="match status" value="1"/>
</dbReference>
<protein>
    <recommendedName>
        <fullName evidence="3">Sulfur carrier protein FdhD</fullName>
    </recommendedName>
</protein>
<comment type="subcellular location">
    <subcellularLocation>
        <location evidence="3">Cytoplasm</location>
    </subcellularLocation>
</comment>
<dbReference type="GO" id="GO:0006777">
    <property type="term" value="P:Mo-molybdopterin cofactor biosynthetic process"/>
    <property type="evidence" value="ECO:0007669"/>
    <property type="project" value="UniProtKB-UniRule"/>
</dbReference>
<feature type="binding site" evidence="3">
    <location>
        <begin position="258"/>
        <end position="263"/>
    </location>
    <ligand>
        <name>Mo-bis(molybdopterin guanine dinucleotide)</name>
        <dbReference type="ChEBI" id="CHEBI:60539"/>
    </ligand>
</feature>
<dbReference type="Gene3D" id="3.40.140.10">
    <property type="entry name" value="Cytidine Deaminase, domain 2"/>
    <property type="match status" value="1"/>
</dbReference>
<keyword evidence="5" id="KW-1185">Reference proteome</keyword>
<evidence type="ECO:0000313" key="4">
    <source>
        <dbReference type="EMBL" id="GGM70992.1"/>
    </source>
</evidence>
<evidence type="ECO:0000256" key="3">
    <source>
        <dbReference type="HAMAP-Rule" id="MF_00187"/>
    </source>
</evidence>
<keyword evidence="2 3" id="KW-0501">Molybdenum cofactor biosynthesis</keyword>
<dbReference type="EMBL" id="BMNY01000001">
    <property type="protein sequence ID" value="GGM70992.1"/>
    <property type="molecule type" value="Genomic_DNA"/>
</dbReference>
<comment type="function">
    <text evidence="3">Required for formate dehydrogenase (FDH) activity. Acts as a sulfur carrier protein that transfers sulfur from IscS to the molybdenum cofactor prior to its insertion into FDH.</text>
</comment>
<dbReference type="GO" id="GO:0097163">
    <property type="term" value="F:sulfur carrier activity"/>
    <property type="evidence" value="ECO:0007669"/>
    <property type="project" value="UniProtKB-UniRule"/>
</dbReference>
<comment type="similarity">
    <text evidence="3">Belongs to the FdhD family.</text>
</comment>
<dbReference type="NCBIfam" id="TIGR00129">
    <property type="entry name" value="fdhD_narQ"/>
    <property type="match status" value="1"/>
</dbReference>
<organism evidence="4 5">
    <name type="scientific">Thermogymnomonas acidicola</name>
    <dbReference type="NCBI Taxonomy" id="399579"/>
    <lineage>
        <taxon>Archaea</taxon>
        <taxon>Methanobacteriati</taxon>
        <taxon>Thermoplasmatota</taxon>
        <taxon>Thermoplasmata</taxon>
        <taxon>Thermoplasmatales</taxon>
        <taxon>Thermogymnomonas</taxon>
    </lineage>
</organism>
<sequence>MIEGNNFPYFTFRAQCYSSGSIEQRDEKVTAEEPLLIRLCDDMGCRDYATIMRTPVHDDLLALGFLFSEGVVKVPGDVRWMRYAGSEADKESSPKNALEVGVRSVPVGRAPRLVESSCGICGKASIESLVVEGFGVLNDRARFRASTVLSLPEKLRGEQRIFEETGGIHSAGLFDSNGEAIFSAEDVGRHNAVDKVIGFMLMNGIDGRGKALQVSGRAGFEIVQKAVRARISLVSSVSAPSSLAVDTALSFNLTLCGFVRQDRFNVYSGEERIEFDTVFYG</sequence>
<comment type="caution">
    <text evidence="4">The sequence shown here is derived from an EMBL/GenBank/DDBJ whole genome shotgun (WGS) entry which is preliminary data.</text>
</comment>
<evidence type="ECO:0000256" key="1">
    <source>
        <dbReference type="ARBA" id="ARBA00022490"/>
    </source>
</evidence>
<proteinExistence type="inferred from homology"/>